<evidence type="ECO:0000256" key="7">
    <source>
        <dbReference type="ARBA" id="ARBA00022679"/>
    </source>
</evidence>
<evidence type="ECO:0000256" key="3">
    <source>
        <dbReference type="ARBA" id="ARBA00004718"/>
    </source>
</evidence>
<evidence type="ECO:0000313" key="25">
    <source>
        <dbReference type="RefSeq" id="XP_026080580.1"/>
    </source>
</evidence>
<keyword evidence="15" id="KW-0472">Membrane</keyword>
<dbReference type="PRINTS" id="PR00153">
    <property type="entry name" value="CSAPPISMRASE"/>
</dbReference>
<comment type="similarity">
    <text evidence="18">Belongs to the RanBP2 E3 ligase family.</text>
</comment>
<dbReference type="InterPro" id="IPR045255">
    <property type="entry name" value="RanBP1-like"/>
</dbReference>
<evidence type="ECO:0000256" key="14">
    <source>
        <dbReference type="ARBA" id="ARBA00023132"/>
    </source>
</evidence>
<accession>A0A6P6L7T7</accession>
<evidence type="ECO:0000256" key="20">
    <source>
        <dbReference type="ARBA" id="ARBA00081161"/>
    </source>
</evidence>
<dbReference type="PROSITE" id="PS50072">
    <property type="entry name" value="CSA_PPIASE_2"/>
    <property type="match status" value="1"/>
</dbReference>
<feature type="domain" description="PPIase cyclophilin-type" evidence="22">
    <location>
        <begin position="485"/>
        <end position="641"/>
    </location>
</feature>
<dbReference type="Gene3D" id="2.30.29.30">
    <property type="entry name" value="Pleckstrin-homology domain (PH domain)/Phosphotyrosine-binding domain (PTB)"/>
    <property type="match status" value="1"/>
</dbReference>
<dbReference type="KEGG" id="caua:113057416"/>
<feature type="domain" description="RanBD1" evidence="23">
    <location>
        <begin position="329"/>
        <end position="464"/>
    </location>
</feature>
<evidence type="ECO:0000256" key="6">
    <source>
        <dbReference type="ARBA" id="ARBA00022553"/>
    </source>
</evidence>
<dbReference type="GO" id="GO:0051028">
    <property type="term" value="P:mRNA transport"/>
    <property type="evidence" value="ECO:0007669"/>
    <property type="project" value="UniProtKB-KW"/>
</dbReference>
<evidence type="ECO:0000256" key="1">
    <source>
        <dbReference type="ARBA" id="ARBA00004126"/>
    </source>
</evidence>
<keyword evidence="24" id="KW-1185">Reference proteome</keyword>
<evidence type="ECO:0000259" key="23">
    <source>
        <dbReference type="PROSITE" id="PS50196"/>
    </source>
</evidence>
<dbReference type="GO" id="GO:0005643">
    <property type="term" value="C:nuclear pore"/>
    <property type="evidence" value="ECO:0007669"/>
    <property type="project" value="UniProtKB-SubCell"/>
</dbReference>
<evidence type="ECO:0000256" key="15">
    <source>
        <dbReference type="ARBA" id="ARBA00023136"/>
    </source>
</evidence>
<dbReference type="GO" id="GO:0005737">
    <property type="term" value="C:cytoplasm"/>
    <property type="evidence" value="ECO:0007669"/>
    <property type="project" value="TreeGrafter"/>
</dbReference>
<evidence type="ECO:0000256" key="8">
    <source>
        <dbReference type="ARBA" id="ARBA00022737"/>
    </source>
</evidence>
<organism evidence="24 25">
    <name type="scientific">Carassius auratus</name>
    <name type="common">Goldfish</name>
    <dbReference type="NCBI Taxonomy" id="7957"/>
    <lineage>
        <taxon>Eukaryota</taxon>
        <taxon>Metazoa</taxon>
        <taxon>Chordata</taxon>
        <taxon>Craniata</taxon>
        <taxon>Vertebrata</taxon>
        <taxon>Euteleostomi</taxon>
        <taxon>Actinopterygii</taxon>
        <taxon>Neopterygii</taxon>
        <taxon>Teleostei</taxon>
        <taxon>Ostariophysi</taxon>
        <taxon>Cypriniformes</taxon>
        <taxon>Cyprinidae</taxon>
        <taxon>Cyprininae</taxon>
        <taxon>Carassius</taxon>
    </lineage>
</organism>
<dbReference type="GeneID" id="113057416"/>
<gene>
    <name evidence="25" type="primary">LOC113057416</name>
</gene>
<keyword evidence="11" id="KW-0832">Ubl conjugation</keyword>
<dbReference type="SUPFAM" id="SSF50729">
    <property type="entry name" value="PH domain-like"/>
    <property type="match status" value="1"/>
</dbReference>
<name>A0A6P6L7T7_CARAU</name>
<dbReference type="PANTHER" id="PTHR23138:SF87">
    <property type="entry name" value="E3 SUMO-PROTEIN LIGASE RANBP2"/>
    <property type="match status" value="1"/>
</dbReference>
<dbReference type="SUPFAM" id="SSF50891">
    <property type="entry name" value="Cyclophilin-like"/>
    <property type="match status" value="1"/>
</dbReference>
<dbReference type="GO" id="GO:0003755">
    <property type="term" value="F:peptidyl-prolyl cis-trans isomerase activity"/>
    <property type="evidence" value="ECO:0007669"/>
    <property type="project" value="InterPro"/>
</dbReference>
<keyword evidence="14" id="KW-0811">Translocation</keyword>
<evidence type="ECO:0000313" key="24">
    <source>
        <dbReference type="Proteomes" id="UP000515129"/>
    </source>
</evidence>
<dbReference type="CDD" id="cd13176">
    <property type="entry name" value="RanBD_RanBP2-like"/>
    <property type="match status" value="1"/>
</dbReference>
<keyword evidence="6" id="KW-0597">Phosphoprotein</keyword>
<proteinExistence type="inferred from homology"/>
<evidence type="ECO:0000256" key="10">
    <source>
        <dbReference type="ARBA" id="ARBA00022816"/>
    </source>
</evidence>
<dbReference type="Pfam" id="PF00638">
    <property type="entry name" value="Ran_BP1"/>
    <property type="match status" value="1"/>
</dbReference>
<keyword evidence="7" id="KW-0808">Transferase</keyword>
<evidence type="ECO:0000256" key="21">
    <source>
        <dbReference type="SAM" id="MobiDB-lite"/>
    </source>
</evidence>
<dbReference type="SMART" id="SM00160">
    <property type="entry name" value="RanBD"/>
    <property type="match status" value="1"/>
</dbReference>
<evidence type="ECO:0000259" key="22">
    <source>
        <dbReference type="PROSITE" id="PS50072"/>
    </source>
</evidence>
<dbReference type="FunFam" id="2.40.100.10:FF:000020">
    <property type="entry name" value="E3 SUMO-protein ligase RanBP2"/>
    <property type="match status" value="1"/>
</dbReference>
<evidence type="ECO:0000256" key="11">
    <source>
        <dbReference type="ARBA" id="ARBA00022843"/>
    </source>
</evidence>
<keyword evidence="14" id="KW-0906">Nuclear pore complex</keyword>
<keyword evidence="13" id="KW-0653">Protein transport</keyword>
<sequence>MKTVSSGFRLKDAVVISAGSGAQAEKKTIQTDAPQQMNVSAAPVVPCNTAPCSTETKRDATLQEGLFLVKKDGQEDFLGGNKATSSHSIFSQTAKPNMKNKTSAAPSSFSFTSSFGSVCQPAATAFKDNPGNALRSSTITDKASLEGFKIESSTTEAEKSSSGSTFSFSMPVSGGVFNSGISKSEVKTSDKQSQNGSASDFLKNVAVVHKEEKEEAAPSSSDQSVDACRHDNSPLNTDQGSEGALRNLKGKPYVDGADGASDHAGLSSGFASESSVSFADLTKSAEEFAFAKKDPHFTWSNAGAKVFGCAVTQNEEKEEGCDDDNDEIHFEPIVSLPEVEVKSGEEDEEILFKERAKLYRWDRELNQWKERGVGDIKILFHPVKKRYRVVMRREQVLNVCANHTITQSITLKPMNTSANALVWTANDYSEGVEKVEQLAAKFKTPELAESFRRVFTDCQSCMSQTDAAQTSATEALSQESNPVVFFNISIDGEDAGRIIMELFAHIVPKTAENFRALCTREKGFGYHQSVFHRIIPGLMCQGGDITNQDGTGGKSIYGSKFEDESFDVRHTGPGLLSMANRGRDTNNSQFFITLKKAEHLDFKHVAFGFIKEGMDVVRRICKLGTKDGKPTKTITISKCGQIK</sequence>
<keyword evidence="17" id="KW-0539">Nucleus</keyword>
<keyword evidence="12" id="KW-0694">RNA-binding</keyword>
<dbReference type="GO" id="GO:0031965">
    <property type="term" value="C:nuclear membrane"/>
    <property type="evidence" value="ECO:0007669"/>
    <property type="project" value="UniProtKB-SubCell"/>
</dbReference>
<keyword evidence="8" id="KW-0677">Repeat</keyword>
<evidence type="ECO:0000256" key="12">
    <source>
        <dbReference type="ARBA" id="ARBA00022884"/>
    </source>
</evidence>
<dbReference type="AlphaFoldDB" id="A0A6P6L7T7"/>
<comment type="pathway">
    <text evidence="3">Protein modification; protein sumoylation.</text>
</comment>
<evidence type="ECO:0000256" key="9">
    <source>
        <dbReference type="ARBA" id="ARBA00022786"/>
    </source>
</evidence>
<evidence type="ECO:0000256" key="4">
    <source>
        <dbReference type="ARBA" id="ARBA00022448"/>
    </source>
</evidence>
<reference evidence="25" key="1">
    <citation type="submission" date="2025-08" db="UniProtKB">
        <authorList>
            <consortium name="RefSeq"/>
        </authorList>
    </citation>
    <scope>IDENTIFICATION</scope>
    <source>
        <strain evidence="25">Wakin</strain>
        <tissue evidence="25">Muscle</tissue>
    </source>
</reference>
<evidence type="ECO:0000256" key="17">
    <source>
        <dbReference type="ARBA" id="ARBA00023242"/>
    </source>
</evidence>
<evidence type="ECO:0000256" key="18">
    <source>
        <dbReference type="ARBA" id="ARBA00061164"/>
    </source>
</evidence>
<dbReference type="GO" id="GO:0016740">
    <property type="term" value="F:transferase activity"/>
    <property type="evidence" value="ECO:0007669"/>
    <property type="project" value="UniProtKB-KW"/>
</dbReference>
<dbReference type="GO" id="GO:0003723">
    <property type="term" value="F:RNA binding"/>
    <property type="evidence" value="ECO:0007669"/>
    <property type="project" value="UniProtKB-KW"/>
</dbReference>
<dbReference type="GO" id="GO:0015031">
    <property type="term" value="P:protein transport"/>
    <property type="evidence" value="ECO:0007669"/>
    <property type="project" value="UniProtKB-KW"/>
</dbReference>
<evidence type="ECO:0000256" key="13">
    <source>
        <dbReference type="ARBA" id="ARBA00022927"/>
    </source>
</evidence>
<keyword evidence="5" id="KW-1017">Isopeptide bond</keyword>
<dbReference type="RefSeq" id="XP_026080580.1">
    <property type="nucleotide sequence ID" value="XM_026224795.1"/>
</dbReference>
<dbReference type="InterPro" id="IPR029000">
    <property type="entry name" value="Cyclophilin-like_dom_sf"/>
</dbReference>
<dbReference type="PROSITE" id="PS50196">
    <property type="entry name" value="RANBD1"/>
    <property type="match status" value="1"/>
</dbReference>
<dbReference type="InterPro" id="IPR002130">
    <property type="entry name" value="Cyclophilin-type_PPIase_dom"/>
</dbReference>
<dbReference type="Proteomes" id="UP000515129">
    <property type="component" value="Chromosome 38"/>
</dbReference>
<evidence type="ECO:0000256" key="16">
    <source>
        <dbReference type="ARBA" id="ARBA00023157"/>
    </source>
</evidence>
<dbReference type="PANTHER" id="PTHR23138">
    <property type="entry name" value="RAN BINDING PROTEIN"/>
    <property type="match status" value="1"/>
</dbReference>
<evidence type="ECO:0000256" key="5">
    <source>
        <dbReference type="ARBA" id="ARBA00022499"/>
    </source>
</evidence>
<keyword evidence="10" id="KW-0509">mRNA transport</keyword>
<comment type="subcellular location">
    <subcellularLocation>
        <location evidence="1">Nucleus membrane</location>
    </subcellularLocation>
    <subcellularLocation>
        <location evidence="2">Nucleus</location>
        <location evidence="2">Nuclear pore complex</location>
    </subcellularLocation>
</comment>
<dbReference type="OrthoDB" id="193499at2759"/>
<evidence type="ECO:0000256" key="2">
    <source>
        <dbReference type="ARBA" id="ARBA00004567"/>
    </source>
</evidence>
<dbReference type="FunFam" id="2.30.29.30:FF:000018">
    <property type="entry name" value="E3 SUMO-protein ligase RanBP2"/>
    <property type="match status" value="1"/>
</dbReference>
<dbReference type="Gene3D" id="2.40.100.10">
    <property type="entry name" value="Cyclophilin-like"/>
    <property type="match status" value="1"/>
</dbReference>
<dbReference type="InterPro" id="IPR000156">
    <property type="entry name" value="Ran_bind_dom"/>
</dbReference>
<keyword evidence="9" id="KW-0833">Ubl conjugation pathway</keyword>
<keyword evidence="16" id="KW-1015">Disulfide bond</keyword>
<keyword evidence="4" id="KW-0813">Transport</keyword>
<dbReference type="GO" id="GO:0005096">
    <property type="term" value="F:GTPase activator activity"/>
    <property type="evidence" value="ECO:0007669"/>
    <property type="project" value="TreeGrafter"/>
</dbReference>
<dbReference type="Pfam" id="PF00160">
    <property type="entry name" value="Pro_isomerase"/>
    <property type="match status" value="1"/>
</dbReference>
<dbReference type="InterPro" id="IPR011993">
    <property type="entry name" value="PH-like_dom_sf"/>
</dbReference>
<protein>
    <recommendedName>
        <fullName evidence="19">E3 SUMO-protein ligase RanBP2</fullName>
    </recommendedName>
    <alternativeName>
        <fullName evidence="20">Ran-binding protein 2</fullName>
    </alternativeName>
</protein>
<feature type="region of interest" description="Disordered" evidence="21">
    <location>
        <begin position="211"/>
        <end position="260"/>
    </location>
</feature>
<evidence type="ECO:0000256" key="19">
    <source>
        <dbReference type="ARBA" id="ARBA00070141"/>
    </source>
</evidence>